<dbReference type="InterPro" id="IPR039424">
    <property type="entry name" value="SBP_5"/>
</dbReference>
<organism evidence="5">
    <name type="scientific">marine sediment metagenome</name>
    <dbReference type="NCBI Taxonomy" id="412755"/>
    <lineage>
        <taxon>unclassified sequences</taxon>
        <taxon>metagenomes</taxon>
        <taxon>ecological metagenomes</taxon>
    </lineage>
</organism>
<feature type="non-terminal residue" evidence="5">
    <location>
        <position position="244"/>
    </location>
</feature>
<keyword evidence="3" id="KW-0732">Signal</keyword>
<dbReference type="GO" id="GO:1904680">
    <property type="term" value="F:peptide transmembrane transporter activity"/>
    <property type="evidence" value="ECO:0007669"/>
    <property type="project" value="TreeGrafter"/>
</dbReference>
<dbReference type="Gene3D" id="3.40.190.10">
    <property type="entry name" value="Periplasmic binding protein-like II"/>
    <property type="match status" value="1"/>
</dbReference>
<dbReference type="GO" id="GO:0015833">
    <property type="term" value="P:peptide transport"/>
    <property type="evidence" value="ECO:0007669"/>
    <property type="project" value="TreeGrafter"/>
</dbReference>
<sequence length="244" mass="27685">VGTGAFILTDYVSGSAATLERNPNYWRKHPLYPEDTIPYIDSIKWLIIPDASTQISALRTGKIDRLTVGWEDVPAVMKTTPELNWSERPPEGSLLIFMRTDKPELPFYDQRVRYALQLGLDNRAIVDDYYEGNAVLVNHPITPMPEFEGMYTPLEELPEAVRELYGYDPEKARQLLAEAGYPDGFTTSIITTTTFVDLLSIVKANWEKIGVTLNIEVKEVAIYTSIGFRRNHKEMYMGQGIDST</sequence>
<evidence type="ECO:0000256" key="3">
    <source>
        <dbReference type="ARBA" id="ARBA00022729"/>
    </source>
</evidence>
<dbReference type="AlphaFoldDB" id="X0WD38"/>
<dbReference type="SUPFAM" id="SSF53850">
    <property type="entry name" value="Periplasmic binding protein-like II"/>
    <property type="match status" value="1"/>
</dbReference>
<protein>
    <recommendedName>
        <fullName evidence="4">Solute-binding protein family 5 domain-containing protein</fullName>
    </recommendedName>
</protein>
<accession>X0WD38</accession>
<feature type="domain" description="Solute-binding protein family 5" evidence="4">
    <location>
        <begin position="1"/>
        <end position="220"/>
    </location>
</feature>
<dbReference type="InterPro" id="IPR000914">
    <property type="entry name" value="SBP_5_dom"/>
</dbReference>
<evidence type="ECO:0000259" key="4">
    <source>
        <dbReference type="Pfam" id="PF00496"/>
    </source>
</evidence>
<comment type="caution">
    <text evidence="5">The sequence shown here is derived from an EMBL/GenBank/DDBJ whole genome shotgun (WGS) entry which is preliminary data.</text>
</comment>
<reference evidence="5" key="1">
    <citation type="journal article" date="2014" name="Front. Microbiol.">
        <title>High frequency of phylogenetically diverse reductive dehalogenase-homologous genes in deep subseafloor sedimentary metagenomes.</title>
        <authorList>
            <person name="Kawai M."/>
            <person name="Futagami T."/>
            <person name="Toyoda A."/>
            <person name="Takaki Y."/>
            <person name="Nishi S."/>
            <person name="Hori S."/>
            <person name="Arai W."/>
            <person name="Tsubouchi T."/>
            <person name="Morono Y."/>
            <person name="Uchiyama I."/>
            <person name="Ito T."/>
            <person name="Fujiyama A."/>
            <person name="Inagaki F."/>
            <person name="Takami H."/>
        </authorList>
    </citation>
    <scope>NUCLEOTIDE SEQUENCE</scope>
    <source>
        <strain evidence="5">Expedition CK06-06</strain>
    </source>
</reference>
<evidence type="ECO:0000256" key="1">
    <source>
        <dbReference type="ARBA" id="ARBA00005695"/>
    </source>
</evidence>
<dbReference type="EMBL" id="BARS01047572">
    <property type="protein sequence ID" value="GAG28535.1"/>
    <property type="molecule type" value="Genomic_DNA"/>
</dbReference>
<comment type="similarity">
    <text evidence="1">Belongs to the bacterial solute-binding protein 5 family.</text>
</comment>
<name>X0WD38_9ZZZZ</name>
<dbReference type="Pfam" id="PF00496">
    <property type="entry name" value="SBP_bac_5"/>
    <property type="match status" value="1"/>
</dbReference>
<evidence type="ECO:0000256" key="2">
    <source>
        <dbReference type="ARBA" id="ARBA00022448"/>
    </source>
</evidence>
<evidence type="ECO:0000313" key="5">
    <source>
        <dbReference type="EMBL" id="GAG28535.1"/>
    </source>
</evidence>
<dbReference type="PANTHER" id="PTHR30290">
    <property type="entry name" value="PERIPLASMIC BINDING COMPONENT OF ABC TRANSPORTER"/>
    <property type="match status" value="1"/>
</dbReference>
<dbReference type="Gene3D" id="3.10.105.10">
    <property type="entry name" value="Dipeptide-binding Protein, Domain 3"/>
    <property type="match status" value="1"/>
</dbReference>
<gene>
    <name evidence="5" type="ORF">S01H1_71439</name>
</gene>
<proteinExistence type="inferred from homology"/>
<dbReference type="CDD" id="cd00995">
    <property type="entry name" value="PBP2_NikA_DppA_OppA_like"/>
    <property type="match status" value="1"/>
</dbReference>
<dbReference type="PANTHER" id="PTHR30290:SF9">
    <property type="entry name" value="OLIGOPEPTIDE-BINDING PROTEIN APPA"/>
    <property type="match status" value="1"/>
</dbReference>
<feature type="non-terminal residue" evidence="5">
    <location>
        <position position="1"/>
    </location>
</feature>
<keyword evidence="2" id="KW-0813">Transport</keyword>